<dbReference type="EnsemblPlants" id="AUR62017149-RA">
    <property type="protein sequence ID" value="AUR62017149-RA:cds"/>
    <property type="gene ID" value="AUR62017149"/>
</dbReference>
<reference evidence="2" key="1">
    <citation type="journal article" date="2017" name="Nature">
        <title>The genome of Chenopodium quinoa.</title>
        <authorList>
            <person name="Jarvis D.E."/>
            <person name="Ho Y.S."/>
            <person name="Lightfoot D.J."/>
            <person name="Schmoeckel S.M."/>
            <person name="Li B."/>
            <person name="Borm T.J.A."/>
            <person name="Ohyanagi H."/>
            <person name="Mineta K."/>
            <person name="Michell C.T."/>
            <person name="Saber N."/>
            <person name="Kharbatia N.M."/>
            <person name="Rupper R.R."/>
            <person name="Sharp A.R."/>
            <person name="Dally N."/>
            <person name="Boughton B.A."/>
            <person name="Woo Y.H."/>
            <person name="Gao G."/>
            <person name="Schijlen E.G.W.M."/>
            <person name="Guo X."/>
            <person name="Momin A.A."/>
            <person name="Negrao S."/>
            <person name="Al-Babili S."/>
            <person name="Gehring C."/>
            <person name="Roessner U."/>
            <person name="Jung C."/>
            <person name="Murphy K."/>
            <person name="Arold S.T."/>
            <person name="Gojobori T."/>
            <person name="van der Linden C.G."/>
            <person name="van Loo E.N."/>
            <person name="Jellen E.N."/>
            <person name="Maughan P.J."/>
            <person name="Tester M."/>
        </authorList>
    </citation>
    <scope>NUCLEOTIDE SEQUENCE [LARGE SCALE GENOMIC DNA]</scope>
    <source>
        <strain evidence="2">cv. PI 614886</strain>
    </source>
</reference>
<evidence type="ECO:0000313" key="2">
    <source>
        <dbReference type="EnsemblPlants" id="AUR62017149-RA:cds"/>
    </source>
</evidence>
<feature type="compositionally biased region" description="Basic and acidic residues" evidence="1">
    <location>
        <begin position="43"/>
        <end position="54"/>
    </location>
</feature>
<dbReference type="OMA" id="CKEYDDG"/>
<evidence type="ECO:0000313" key="3">
    <source>
        <dbReference type="Proteomes" id="UP000596660"/>
    </source>
</evidence>
<dbReference type="Gramene" id="AUR62017149-RA">
    <property type="protein sequence ID" value="AUR62017149-RA:cds"/>
    <property type="gene ID" value="AUR62017149"/>
</dbReference>
<protein>
    <submittedName>
        <fullName evidence="2">Uncharacterized protein</fullName>
    </submittedName>
</protein>
<organism evidence="2 3">
    <name type="scientific">Chenopodium quinoa</name>
    <name type="common">Quinoa</name>
    <dbReference type="NCBI Taxonomy" id="63459"/>
    <lineage>
        <taxon>Eukaryota</taxon>
        <taxon>Viridiplantae</taxon>
        <taxon>Streptophyta</taxon>
        <taxon>Embryophyta</taxon>
        <taxon>Tracheophyta</taxon>
        <taxon>Spermatophyta</taxon>
        <taxon>Magnoliopsida</taxon>
        <taxon>eudicotyledons</taxon>
        <taxon>Gunneridae</taxon>
        <taxon>Pentapetalae</taxon>
        <taxon>Caryophyllales</taxon>
        <taxon>Chenopodiaceae</taxon>
        <taxon>Chenopodioideae</taxon>
        <taxon>Atripliceae</taxon>
        <taxon>Chenopodium</taxon>
    </lineage>
</organism>
<accession>A0A803LQC0</accession>
<evidence type="ECO:0000256" key="1">
    <source>
        <dbReference type="SAM" id="MobiDB-lite"/>
    </source>
</evidence>
<keyword evidence="3" id="KW-1185">Reference proteome</keyword>
<feature type="region of interest" description="Disordered" evidence="1">
    <location>
        <begin position="1"/>
        <end position="56"/>
    </location>
</feature>
<feature type="compositionally biased region" description="Basic and acidic residues" evidence="1">
    <location>
        <begin position="7"/>
        <end position="27"/>
    </location>
</feature>
<sequence length="95" mass="10646">MSSQAKIIEDQDRSNQKQEKQRQRSGDDVANTKMVQPQSCDGHGLRSDREKHSNQELVDCNEYEDGSADVTGKCYGMTQQAHHFRCVGSVKKSSA</sequence>
<proteinExistence type="predicted"/>
<dbReference type="AlphaFoldDB" id="A0A803LQC0"/>
<dbReference type="Proteomes" id="UP000596660">
    <property type="component" value="Unplaced"/>
</dbReference>
<reference evidence="2" key="2">
    <citation type="submission" date="2021-03" db="UniProtKB">
        <authorList>
            <consortium name="EnsemblPlants"/>
        </authorList>
    </citation>
    <scope>IDENTIFICATION</scope>
</reference>
<name>A0A803LQC0_CHEQI</name>